<evidence type="ECO:0000313" key="2">
    <source>
        <dbReference type="Proteomes" id="UP000604046"/>
    </source>
</evidence>
<proteinExistence type="predicted"/>
<evidence type="ECO:0000313" key="1">
    <source>
        <dbReference type="EMBL" id="CAE7411237.1"/>
    </source>
</evidence>
<protein>
    <submittedName>
        <fullName evidence="1">Cpsf160 protein</fullName>
    </submittedName>
</protein>
<organism evidence="1 2">
    <name type="scientific">Symbiodinium natans</name>
    <dbReference type="NCBI Taxonomy" id="878477"/>
    <lineage>
        <taxon>Eukaryota</taxon>
        <taxon>Sar</taxon>
        <taxon>Alveolata</taxon>
        <taxon>Dinophyceae</taxon>
        <taxon>Suessiales</taxon>
        <taxon>Symbiodiniaceae</taxon>
        <taxon>Symbiodinium</taxon>
    </lineage>
</organism>
<dbReference type="AlphaFoldDB" id="A0A812R034"/>
<dbReference type="Proteomes" id="UP000604046">
    <property type="component" value="Unassembled WGS sequence"/>
</dbReference>
<accession>A0A812R034</accession>
<gene>
    <name evidence="1" type="primary">Cpsf160</name>
    <name evidence="1" type="ORF">SNAT2548_LOCUS22369</name>
</gene>
<dbReference type="OrthoDB" id="433489at2759"/>
<sequence length="92" mass="10156">MSLAVQQELEALKQKLRGPPAHYEGVREEEKVLCAEIGERSAIYTRRTQDLKDTVASFLEALTCAREDMNGKLKELAVEIDSLPKGGGHEAS</sequence>
<dbReference type="EMBL" id="CAJNDS010002285">
    <property type="protein sequence ID" value="CAE7411237.1"/>
    <property type="molecule type" value="Genomic_DNA"/>
</dbReference>
<reference evidence="1" key="1">
    <citation type="submission" date="2021-02" db="EMBL/GenBank/DDBJ databases">
        <authorList>
            <person name="Dougan E. K."/>
            <person name="Rhodes N."/>
            <person name="Thang M."/>
            <person name="Chan C."/>
        </authorList>
    </citation>
    <scope>NUCLEOTIDE SEQUENCE</scope>
</reference>
<comment type="caution">
    <text evidence="1">The sequence shown here is derived from an EMBL/GenBank/DDBJ whole genome shotgun (WGS) entry which is preliminary data.</text>
</comment>
<keyword evidence="2" id="KW-1185">Reference proteome</keyword>
<name>A0A812R034_9DINO</name>